<dbReference type="Proteomes" id="UP000692954">
    <property type="component" value="Unassembled WGS sequence"/>
</dbReference>
<dbReference type="AlphaFoldDB" id="A0A8S1N244"/>
<dbReference type="OrthoDB" id="317971at2759"/>
<evidence type="ECO:0000256" key="1">
    <source>
        <dbReference type="SAM" id="MobiDB-lite"/>
    </source>
</evidence>
<protein>
    <submittedName>
        <fullName evidence="2">Uncharacterized protein</fullName>
    </submittedName>
</protein>
<gene>
    <name evidence="2" type="ORF">PSON_ATCC_30995.1.T0450160</name>
</gene>
<sequence length="276" mass="32981">MTEQYPLNQPQYQDKNRNQYQKNQNQTNSNLNYSYYKQSSNFRQPFNKNQNHDRQTNLNYSYNYNNNRRNNYRYSQKQRDYHYQTQPESIYYDQKISIQSENQNKQLQTNEELTQLIDQGNRDSQFQNQIQIDNQYIQNSKLQEINISDKAQVSSDTQEQINKQTLQSQLQISTSIVQTQDQGTQENQKSQNNEKVQSISKLNTEKNVSLQNNQNQETLCIQQQLIQQKQIPLLVQFLILPNDTTSEPQLIPLTLQNLTQIYEQLKQLIQHDQQQN</sequence>
<evidence type="ECO:0000313" key="2">
    <source>
        <dbReference type="EMBL" id="CAD8083583.1"/>
    </source>
</evidence>
<organism evidence="2 3">
    <name type="scientific">Paramecium sonneborni</name>
    <dbReference type="NCBI Taxonomy" id="65129"/>
    <lineage>
        <taxon>Eukaryota</taxon>
        <taxon>Sar</taxon>
        <taxon>Alveolata</taxon>
        <taxon>Ciliophora</taxon>
        <taxon>Intramacronucleata</taxon>
        <taxon>Oligohymenophorea</taxon>
        <taxon>Peniculida</taxon>
        <taxon>Parameciidae</taxon>
        <taxon>Paramecium</taxon>
    </lineage>
</organism>
<keyword evidence="3" id="KW-1185">Reference proteome</keyword>
<evidence type="ECO:0000313" key="3">
    <source>
        <dbReference type="Proteomes" id="UP000692954"/>
    </source>
</evidence>
<accession>A0A8S1N244</accession>
<proteinExistence type="predicted"/>
<reference evidence="2" key="1">
    <citation type="submission" date="2021-01" db="EMBL/GenBank/DDBJ databases">
        <authorList>
            <consortium name="Genoscope - CEA"/>
            <person name="William W."/>
        </authorList>
    </citation>
    <scope>NUCLEOTIDE SEQUENCE</scope>
</reference>
<feature type="compositionally biased region" description="Polar residues" evidence="1">
    <location>
        <begin position="181"/>
        <end position="198"/>
    </location>
</feature>
<feature type="region of interest" description="Disordered" evidence="1">
    <location>
        <begin position="1"/>
        <end position="22"/>
    </location>
</feature>
<feature type="compositionally biased region" description="Polar residues" evidence="1">
    <location>
        <begin position="1"/>
        <end position="10"/>
    </location>
</feature>
<name>A0A8S1N244_9CILI</name>
<feature type="region of interest" description="Disordered" evidence="1">
    <location>
        <begin position="178"/>
        <end position="198"/>
    </location>
</feature>
<dbReference type="EMBL" id="CAJJDN010000045">
    <property type="protein sequence ID" value="CAD8083583.1"/>
    <property type="molecule type" value="Genomic_DNA"/>
</dbReference>
<comment type="caution">
    <text evidence="2">The sequence shown here is derived from an EMBL/GenBank/DDBJ whole genome shotgun (WGS) entry which is preliminary data.</text>
</comment>